<name>A0A1Y5PV65_9SPHN</name>
<proteinExistence type="predicted"/>
<organism evidence="1">
    <name type="scientific">uncultured Sphingopyxis sp</name>
    <dbReference type="NCBI Taxonomy" id="310581"/>
    <lineage>
        <taxon>Bacteria</taxon>
        <taxon>Pseudomonadati</taxon>
        <taxon>Pseudomonadota</taxon>
        <taxon>Alphaproteobacteria</taxon>
        <taxon>Sphingomonadales</taxon>
        <taxon>Sphingomonadaceae</taxon>
        <taxon>Sphingopyxis</taxon>
        <taxon>environmental samples</taxon>
    </lineage>
</organism>
<gene>
    <name evidence="1" type="ORF">SPPYR_1446</name>
</gene>
<protein>
    <submittedName>
        <fullName evidence="1">Uncharacterized protein</fullName>
    </submittedName>
</protein>
<evidence type="ECO:0000313" key="1">
    <source>
        <dbReference type="EMBL" id="SBV32566.1"/>
    </source>
</evidence>
<dbReference type="KEGG" id="sphu:SPPYR_1446"/>
<reference evidence="1" key="1">
    <citation type="submission" date="2016-03" db="EMBL/GenBank/DDBJ databases">
        <authorList>
            <person name="Ploux O."/>
        </authorList>
    </citation>
    <scope>NUCLEOTIDE SEQUENCE</scope>
    <source>
        <strain evidence="1">UC10</strain>
    </source>
</reference>
<sequence length="475" mass="52154">MGGTISSNSPHRPVAGISADMQRPLPAIFVQTKSHKVEGLRVTMKLSNALKLARSPSPCFALLLTKGSDGCDAWYGVHFWDELMARVLKRAREATRNGTPEGRFNKLSFSFTMSEADRHDADGLLDWMADQVRSAGPHYATAKQELHGGPDIVGTLSIGPSVSIEQLIDHQLGLTPSIPLASIRLSLRRFGIDLPFPFPVPEGPANFASMQALPSAVCDIRLRGPDGIWIDLAGEVIAPGLPNIPEDKQKIRIRAPFFDIIWPLSGEPQFKAHFDTAARHSPIDLERMLRFLSWTGQGEIDLRVSIGDRPILGAISHLDALEGQPMYAALAEHATALATLSAHHKTNVPRISMEDVMDSEEADQLLAFLSMSDLGMKVEPAGDGQWHDIDHAIASGAGLYGEWTFAAIQRLPVTSQKREGAEVHIRFGKPVLLERYAFPQDDEAALERLQADFRRHIAKRGILGLEYLSSQLVMP</sequence>
<accession>A0A1Y5PV65</accession>
<dbReference type="AlphaFoldDB" id="A0A1Y5PV65"/>
<dbReference type="EMBL" id="LT598653">
    <property type="protein sequence ID" value="SBV32566.1"/>
    <property type="molecule type" value="Genomic_DNA"/>
</dbReference>